<comment type="caution">
    <text evidence="2">The sequence shown here is derived from an EMBL/GenBank/DDBJ whole genome shotgun (WGS) entry which is preliminary data.</text>
</comment>
<evidence type="ECO:0000256" key="1">
    <source>
        <dbReference type="SAM" id="Phobius"/>
    </source>
</evidence>
<evidence type="ECO:0000313" key="2">
    <source>
        <dbReference type="EMBL" id="MPM32534.1"/>
    </source>
</evidence>
<dbReference type="EMBL" id="VSSQ01006389">
    <property type="protein sequence ID" value="MPM32534.1"/>
    <property type="molecule type" value="Genomic_DNA"/>
</dbReference>
<dbReference type="Gene3D" id="3.30.700.10">
    <property type="entry name" value="Glycoprotein, Type 4 Pilin"/>
    <property type="match status" value="1"/>
</dbReference>
<dbReference type="PROSITE" id="PS00409">
    <property type="entry name" value="PROKAR_NTER_METHYL"/>
    <property type="match status" value="1"/>
</dbReference>
<keyword evidence="1" id="KW-0472">Membrane</keyword>
<gene>
    <name evidence="2" type="ORF">SDC9_79098</name>
</gene>
<organism evidence="2">
    <name type="scientific">bioreactor metagenome</name>
    <dbReference type="NCBI Taxonomy" id="1076179"/>
    <lineage>
        <taxon>unclassified sequences</taxon>
        <taxon>metagenomes</taxon>
        <taxon>ecological metagenomes</taxon>
    </lineage>
</organism>
<dbReference type="InterPro" id="IPR012902">
    <property type="entry name" value="N_methyl_site"/>
</dbReference>
<dbReference type="InterPro" id="IPR045584">
    <property type="entry name" value="Pilin-like"/>
</dbReference>
<dbReference type="InterPro" id="IPR031982">
    <property type="entry name" value="PilE-like"/>
</dbReference>
<evidence type="ECO:0008006" key="3">
    <source>
        <dbReference type="Google" id="ProtNLM"/>
    </source>
</evidence>
<dbReference type="GO" id="GO:0043683">
    <property type="term" value="P:type IV pilus assembly"/>
    <property type="evidence" value="ECO:0007669"/>
    <property type="project" value="InterPro"/>
</dbReference>
<accession>A0A644Z313</accession>
<keyword evidence="1" id="KW-1133">Transmembrane helix</keyword>
<dbReference type="PANTHER" id="PTHR30093">
    <property type="entry name" value="GENERAL SECRETION PATHWAY PROTEIN G"/>
    <property type="match status" value="1"/>
</dbReference>
<feature type="transmembrane region" description="Helical" evidence="1">
    <location>
        <begin position="21"/>
        <end position="42"/>
    </location>
</feature>
<dbReference type="Pfam" id="PF16732">
    <property type="entry name" value="ComP_DUS"/>
    <property type="match status" value="1"/>
</dbReference>
<sequence>MQNQVFRSRRECVLRPRGFTLVELMIVVAVVAILSAIAYPSYKDYVLRGQVAEGTAGLQVLQAQMERHYQNHRTYATSGSSNAPCANNSKAGKFTLSCSGTPSATAYTVQAVGQGLTYTVNQQNTRTTTSTVVGWTSCASGWTLKRGQPC</sequence>
<dbReference type="AlphaFoldDB" id="A0A644Z313"/>
<reference evidence="2" key="1">
    <citation type="submission" date="2019-08" db="EMBL/GenBank/DDBJ databases">
        <authorList>
            <person name="Kucharzyk K."/>
            <person name="Murdoch R.W."/>
            <person name="Higgins S."/>
            <person name="Loffler F."/>
        </authorList>
    </citation>
    <scope>NUCLEOTIDE SEQUENCE</scope>
</reference>
<keyword evidence="1" id="KW-0812">Transmembrane</keyword>
<dbReference type="PANTHER" id="PTHR30093:SF47">
    <property type="entry name" value="TYPE IV PILUS NON-CORE MINOR PILIN PILE"/>
    <property type="match status" value="1"/>
</dbReference>
<name>A0A644Z313_9ZZZZ</name>
<dbReference type="Pfam" id="PF07963">
    <property type="entry name" value="N_methyl"/>
    <property type="match status" value="1"/>
</dbReference>
<protein>
    <recommendedName>
        <fullName evidence="3">Fimbrial protein</fullName>
    </recommendedName>
</protein>
<proteinExistence type="predicted"/>
<dbReference type="NCBIfam" id="TIGR02532">
    <property type="entry name" value="IV_pilin_GFxxxE"/>
    <property type="match status" value="1"/>
</dbReference>
<dbReference type="SUPFAM" id="SSF54523">
    <property type="entry name" value="Pili subunits"/>
    <property type="match status" value="1"/>
</dbReference>